<dbReference type="EMBL" id="BMHT01000007">
    <property type="protein sequence ID" value="GGF22171.1"/>
    <property type="molecule type" value="Genomic_DNA"/>
</dbReference>
<reference evidence="3" key="1">
    <citation type="journal article" date="2019" name="Int. J. Syst. Evol. Microbiol.">
        <title>The Global Catalogue of Microorganisms (GCM) 10K type strain sequencing project: providing services to taxonomists for standard genome sequencing and annotation.</title>
        <authorList>
            <consortium name="The Broad Institute Genomics Platform"/>
            <consortium name="The Broad Institute Genome Sequencing Center for Infectious Disease"/>
            <person name="Wu L."/>
            <person name="Ma J."/>
        </authorList>
    </citation>
    <scope>NUCLEOTIDE SEQUENCE [LARGE SCALE GENOMIC DNA]</scope>
    <source>
        <strain evidence="3">CGMCC 1.15197</strain>
    </source>
</reference>
<gene>
    <name evidence="2" type="ORF">GCM10011383_37240</name>
</gene>
<dbReference type="Pfam" id="PF26079">
    <property type="entry name" value="Baseplate_J_C"/>
    <property type="match status" value="1"/>
</dbReference>
<evidence type="ECO:0000313" key="2">
    <source>
        <dbReference type="EMBL" id="GGF22171.1"/>
    </source>
</evidence>
<name>A0ABQ1ULU1_9BACT</name>
<evidence type="ECO:0000259" key="1">
    <source>
        <dbReference type="Pfam" id="PF26079"/>
    </source>
</evidence>
<proteinExistence type="predicted"/>
<accession>A0ABQ1ULU1</accession>
<feature type="domain" description="Baseplate J-like C-terminal" evidence="1">
    <location>
        <begin position="181"/>
        <end position="231"/>
    </location>
</feature>
<evidence type="ECO:0000313" key="3">
    <source>
        <dbReference type="Proteomes" id="UP000632273"/>
    </source>
</evidence>
<keyword evidence="3" id="KW-1185">Reference proteome</keyword>
<organism evidence="2 3">
    <name type="scientific">Hymenobacter cavernae</name>
    <dbReference type="NCBI Taxonomy" id="2044852"/>
    <lineage>
        <taxon>Bacteria</taxon>
        <taxon>Pseudomonadati</taxon>
        <taxon>Bacteroidota</taxon>
        <taxon>Cytophagia</taxon>
        <taxon>Cytophagales</taxon>
        <taxon>Hymenobacteraceae</taxon>
        <taxon>Hymenobacter</taxon>
    </lineage>
</organism>
<sequence>MARSISDIFDSIQTAREAKPELSSLNSPSAVSIHRLWAYITSVVLWAHETLWDRHKADVDAALARAKPGTAAWYADQALLFQAGDTLVADDEGIHYAAGSTGARIITRAAAIENELTGKLFIKVAKDGATAGTLAPLSNAELVQVRGYFDRKGFAGVRKEIVSRAADKLKVAADVYYDPLIDVPGLQLLVQAAIRSYLANLDFNGLVYLSKIEDAIQSVAGVKDVKLLTVSARAGNGAPTIIPRVYETQAGYIVEDNASESTLADTLQFIPYGS</sequence>
<dbReference type="InterPro" id="IPR058530">
    <property type="entry name" value="Baseplate_J-like_C"/>
</dbReference>
<dbReference type="Proteomes" id="UP000632273">
    <property type="component" value="Unassembled WGS sequence"/>
</dbReference>
<protein>
    <recommendedName>
        <fullName evidence="1">Baseplate J-like C-terminal domain-containing protein</fullName>
    </recommendedName>
</protein>
<comment type="caution">
    <text evidence="2">The sequence shown here is derived from an EMBL/GenBank/DDBJ whole genome shotgun (WGS) entry which is preliminary data.</text>
</comment>